<dbReference type="EMBL" id="GBXM01040151">
    <property type="protein sequence ID" value="JAH68426.1"/>
    <property type="molecule type" value="Transcribed_RNA"/>
</dbReference>
<dbReference type="AlphaFoldDB" id="A0A0E9URR0"/>
<reference evidence="1" key="1">
    <citation type="submission" date="2014-11" db="EMBL/GenBank/DDBJ databases">
        <authorList>
            <person name="Amaro Gonzalez C."/>
        </authorList>
    </citation>
    <scope>NUCLEOTIDE SEQUENCE</scope>
</reference>
<protein>
    <submittedName>
        <fullName evidence="1">Uncharacterized protein</fullName>
    </submittedName>
</protein>
<evidence type="ECO:0000313" key="1">
    <source>
        <dbReference type="EMBL" id="JAH68426.1"/>
    </source>
</evidence>
<reference evidence="1" key="2">
    <citation type="journal article" date="2015" name="Fish Shellfish Immunol.">
        <title>Early steps in the European eel (Anguilla anguilla)-Vibrio vulnificus interaction in the gills: Role of the RtxA13 toxin.</title>
        <authorList>
            <person name="Callol A."/>
            <person name="Pajuelo D."/>
            <person name="Ebbesson L."/>
            <person name="Teles M."/>
            <person name="MacKenzie S."/>
            <person name="Amaro C."/>
        </authorList>
    </citation>
    <scope>NUCLEOTIDE SEQUENCE</scope>
</reference>
<sequence length="22" mass="2451">MYSLMHGDWKSQVAVNLGANTK</sequence>
<proteinExistence type="predicted"/>
<organism evidence="1">
    <name type="scientific">Anguilla anguilla</name>
    <name type="common">European freshwater eel</name>
    <name type="synonym">Muraena anguilla</name>
    <dbReference type="NCBI Taxonomy" id="7936"/>
    <lineage>
        <taxon>Eukaryota</taxon>
        <taxon>Metazoa</taxon>
        <taxon>Chordata</taxon>
        <taxon>Craniata</taxon>
        <taxon>Vertebrata</taxon>
        <taxon>Euteleostomi</taxon>
        <taxon>Actinopterygii</taxon>
        <taxon>Neopterygii</taxon>
        <taxon>Teleostei</taxon>
        <taxon>Anguilliformes</taxon>
        <taxon>Anguillidae</taxon>
        <taxon>Anguilla</taxon>
    </lineage>
</organism>
<accession>A0A0E9URR0</accession>
<name>A0A0E9URR0_ANGAN</name>